<evidence type="ECO:0000313" key="3">
    <source>
        <dbReference type="Proteomes" id="UP000053232"/>
    </source>
</evidence>
<evidence type="ECO:0000256" key="1">
    <source>
        <dbReference type="SAM" id="MobiDB-lite"/>
    </source>
</evidence>
<feature type="compositionally biased region" description="Basic and acidic residues" evidence="1">
    <location>
        <begin position="125"/>
        <end position="145"/>
    </location>
</feature>
<gene>
    <name evidence="2" type="ORF">OXYTRIMIC_433</name>
</gene>
<feature type="compositionally biased region" description="Basic and acidic residues" evidence="1">
    <location>
        <begin position="76"/>
        <end position="86"/>
    </location>
</feature>
<feature type="compositionally biased region" description="Polar residues" evidence="1">
    <location>
        <begin position="92"/>
        <end position="101"/>
    </location>
</feature>
<dbReference type="Proteomes" id="UP000053232">
    <property type="component" value="Unassembled WGS sequence"/>
</dbReference>
<protein>
    <submittedName>
        <fullName evidence="2">Uncharacterized protein</fullName>
    </submittedName>
</protein>
<feature type="region of interest" description="Disordered" evidence="1">
    <location>
        <begin position="76"/>
        <end position="150"/>
    </location>
</feature>
<evidence type="ECO:0000313" key="2">
    <source>
        <dbReference type="EMBL" id="KEJ82562.1"/>
    </source>
</evidence>
<feature type="compositionally biased region" description="Polar residues" evidence="1">
    <location>
        <begin position="16"/>
        <end position="25"/>
    </location>
</feature>
<feature type="compositionally biased region" description="Basic and acidic residues" evidence="1">
    <location>
        <begin position="102"/>
        <end position="111"/>
    </location>
</feature>
<dbReference type="EMBL" id="ARYC01017056">
    <property type="protein sequence ID" value="KEJ82562.1"/>
    <property type="molecule type" value="Genomic_DNA"/>
</dbReference>
<feature type="region of interest" description="Disordered" evidence="1">
    <location>
        <begin position="334"/>
        <end position="358"/>
    </location>
</feature>
<sequence length="358" mass="42645">MSRLNPIQKGAEMQQDYKSFSSNSGDDQHQDKKRKLIMSINEEWVKQCLKYQQCQLFNQYIYTLIEEKEKKVAEQDKQLNKRKQMERMGANSKKSCQSRQQNQEKKREGKYQGKQSKNQKHKHYRSDSSKSESEEENKRPVKKSEEDEIIQNHVHTLKKMLIEKWEEEDKPNIRKQKPTKRQIQLDKSFGENKHAKLKSFETKFEGTSKKVTLKIKLRLNFGFYDQIYSTLLTLLRDRDTKLIIQLARAKDAYKQVLKFITWCYEDTASKISKCGRKRDGAVYDQEIEGLDIQELKSDYDYFHKLKLDLLNSRETYLEEKRGFQVQGDYEDYAEEDDQLDETDHIDTRTGQGSRGSRR</sequence>
<dbReference type="AlphaFoldDB" id="A0A073IB10"/>
<name>A0A073IB10_9SPIT</name>
<organism evidence="2 3">
    <name type="scientific">Oxytricha trifallax</name>
    <dbReference type="NCBI Taxonomy" id="1172189"/>
    <lineage>
        <taxon>Eukaryota</taxon>
        <taxon>Sar</taxon>
        <taxon>Alveolata</taxon>
        <taxon>Ciliophora</taxon>
        <taxon>Intramacronucleata</taxon>
        <taxon>Spirotrichea</taxon>
        <taxon>Stichotrichia</taxon>
        <taxon>Sporadotrichida</taxon>
        <taxon>Oxytrichidae</taxon>
        <taxon>Oxytrichinae</taxon>
        <taxon>Oxytricha</taxon>
    </lineage>
</organism>
<reference evidence="3" key="1">
    <citation type="journal article" date="2014" name="Cell">
        <title>The Architecture of a Scrambled Genome Reveals Massive Levels of Genomic Rearrangement during Development.</title>
        <authorList>
            <person name="Chen X."/>
            <person name="Bracht J.R."/>
            <person name="Goldman A.D."/>
            <person name="Dolzhenko E."/>
            <person name="Clay D.M."/>
            <person name="Swart E.C."/>
            <person name="Perlman D.H."/>
            <person name="Doak T.G."/>
            <person name="Stuart A."/>
            <person name="Amemiya C.T."/>
            <person name="Sebra R.P."/>
            <person name="Landweber L.F."/>
        </authorList>
    </citation>
    <scope>NUCLEOTIDE SEQUENCE [LARGE SCALE GENOMIC DNA]</scope>
    <source>
        <strain evidence="3">JRB310</strain>
    </source>
</reference>
<proteinExistence type="predicted"/>
<comment type="caution">
    <text evidence="2">The sequence shown here is derived from an EMBL/GenBank/DDBJ whole genome shotgun (WGS) entry which is preliminary data.</text>
</comment>
<feature type="region of interest" description="Disordered" evidence="1">
    <location>
        <begin position="1"/>
        <end position="33"/>
    </location>
</feature>
<accession>A0A073IB10</accession>
<keyword evidence="3" id="KW-1185">Reference proteome</keyword>